<dbReference type="EMBL" id="CAJHIA010000034">
    <property type="protein sequence ID" value="CAD6450457.1"/>
    <property type="molecule type" value="Genomic_DNA"/>
</dbReference>
<dbReference type="InterPro" id="IPR042321">
    <property type="entry name" value="Ima1"/>
</dbReference>
<keyword evidence="2 7" id="KW-0812">Transmembrane</keyword>
<feature type="region of interest" description="Disordered" evidence="6">
    <location>
        <begin position="48"/>
        <end position="68"/>
    </location>
</feature>
<feature type="transmembrane region" description="Helical" evidence="7">
    <location>
        <begin position="619"/>
        <end position="637"/>
    </location>
</feature>
<feature type="transmembrane region" description="Helical" evidence="7">
    <location>
        <begin position="274"/>
        <end position="295"/>
    </location>
</feature>
<feature type="compositionally biased region" description="Low complexity" evidence="6">
    <location>
        <begin position="640"/>
        <end position="650"/>
    </location>
</feature>
<dbReference type="AlphaFoldDB" id="A0A8H2ZXC7"/>
<dbReference type="GO" id="GO:0044732">
    <property type="term" value="C:mitotic spindle pole body"/>
    <property type="evidence" value="ECO:0007669"/>
    <property type="project" value="TreeGrafter"/>
</dbReference>
<accession>A0A8H2ZXC7</accession>
<feature type="region of interest" description="Disordered" evidence="6">
    <location>
        <begin position="367"/>
        <end position="412"/>
    </location>
</feature>
<reference evidence="9" key="1">
    <citation type="submission" date="2020-10" db="EMBL/GenBank/DDBJ databases">
        <authorList>
            <person name="Kusch S."/>
        </authorList>
    </citation>
    <scope>NUCLEOTIDE SEQUENCE</scope>
    <source>
        <strain evidence="9">SwB9</strain>
    </source>
</reference>
<feature type="region of interest" description="Disordered" evidence="6">
    <location>
        <begin position="499"/>
        <end position="540"/>
    </location>
</feature>
<feature type="region of interest" description="Disordered" evidence="6">
    <location>
        <begin position="640"/>
        <end position="662"/>
    </location>
</feature>
<comment type="subcellular location">
    <subcellularLocation>
        <location evidence="1">Nucleus inner membrane</location>
        <topology evidence="1">Multi-pass membrane protein</topology>
    </subcellularLocation>
</comment>
<feature type="transmembrane region" description="Helical" evidence="7">
    <location>
        <begin position="185"/>
        <end position="215"/>
    </location>
</feature>
<feature type="domain" description="Ima1 N-terminal" evidence="8">
    <location>
        <begin position="8"/>
        <end position="132"/>
    </location>
</feature>
<dbReference type="Proteomes" id="UP000624404">
    <property type="component" value="Unassembled WGS sequence"/>
</dbReference>
<evidence type="ECO:0000256" key="2">
    <source>
        <dbReference type="ARBA" id="ARBA00022692"/>
    </source>
</evidence>
<feature type="compositionally biased region" description="Low complexity" evidence="6">
    <location>
        <begin position="499"/>
        <end position="511"/>
    </location>
</feature>
<dbReference type="Pfam" id="PF09779">
    <property type="entry name" value="Ima1_N"/>
    <property type="match status" value="1"/>
</dbReference>
<dbReference type="GO" id="GO:0034506">
    <property type="term" value="C:chromosome, centromeric core domain"/>
    <property type="evidence" value="ECO:0007669"/>
    <property type="project" value="TreeGrafter"/>
</dbReference>
<proteinExistence type="predicted"/>
<keyword evidence="5" id="KW-0539">Nucleus</keyword>
<evidence type="ECO:0000259" key="8">
    <source>
        <dbReference type="Pfam" id="PF09779"/>
    </source>
</evidence>
<protein>
    <submittedName>
        <fullName evidence="9">9cfcc38d-e79b-428f-9981-859ce0d92ded-CDS</fullName>
    </submittedName>
</protein>
<organism evidence="9 10">
    <name type="scientific">Sclerotinia trifoliorum</name>
    <dbReference type="NCBI Taxonomy" id="28548"/>
    <lineage>
        <taxon>Eukaryota</taxon>
        <taxon>Fungi</taxon>
        <taxon>Dikarya</taxon>
        <taxon>Ascomycota</taxon>
        <taxon>Pezizomycotina</taxon>
        <taxon>Leotiomycetes</taxon>
        <taxon>Helotiales</taxon>
        <taxon>Sclerotiniaceae</taxon>
        <taxon>Sclerotinia</taxon>
    </lineage>
</organism>
<feature type="transmembrane region" description="Helical" evidence="7">
    <location>
        <begin position="301"/>
        <end position="325"/>
    </location>
</feature>
<evidence type="ECO:0000256" key="5">
    <source>
        <dbReference type="ARBA" id="ARBA00023242"/>
    </source>
</evidence>
<sequence length="662" mass="75257">MFFSKRLVCFYCGRKSNLRFDNTMSQFDCDTCEATNFLDRDGNIADPPTSITQPTLNNQYADSNSASSSTGSSIFCDRCLRNQQYHCDVMKQLNVELDPRHPNYQISKEKIRNVKRDLDKRYPMVCEKCAPKAQEQRDKADKFAKSDWLGRLNALSESIRSQKTWKDTFKNVIYQTLLYPIVSKIWYLVVIGQMLALVLGLFNVTYILTNALNLIPYFSNDLKLNIISFLSSKRYLGWSILYNFLSCGMNPFFSRWYPRGNPKRIVGFFNWYGYQLLLQLVLRVILCSIFGNGFFTQLSSFTTMIANGFTIFFNFLIAYGSRFYLGPKKISLWKSKPGPIFTPQTFETSEKSGNAMSDVLDEIMASSPKDHHQTPSPPTYPTQRSSPYNQEQSLQHVGQSHTSGFHEKPSVNIYGQNYNRHHEIARQTDLLLKTNTSGLNSAEFNDYLATGELPDWKVQEGEEMDWDPTVTRVKHDFNVHHRALDTTSNYETQVQPFGQSTSFQSSNSFNGPSPFYGKLPAAPISPAHRLRNPPNRPRLEVPSAQRKENFFNSMTQKPAFGKANKDHYEIQIADPKLHVANPKAYQLDNGFEEAFGKFSIEEKEETPAKEFGKLSMGKAIGLSLLFGGLAVGAGAFYKSKSSSQDETSSSLETMTIENTSTL</sequence>
<dbReference type="GO" id="GO:0071765">
    <property type="term" value="P:nuclear inner membrane organization"/>
    <property type="evidence" value="ECO:0007669"/>
    <property type="project" value="InterPro"/>
</dbReference>
<keyword evidence="4 7" id="KW-0472">Membrane</keyword>
<feature type="compositionally biased region" description="Polar residues" evidence="6">
    <location>
        <begin position="651"/>
        <end position="662"/>
    </location>
</feature>
<dbReference type="GO" id="GO:0034992">
    <property type="term" value="C:microtubule organizing center attachment site"/>
    <property type="evidence" value="ECO:0007669"/>
    <property type="project" value="TreeGrafter"/>
</dbReference>
<evidence type="ECO:0000256" key="7">
    <source>
        <dbReference type="SAM" id="Phobius"/>
    </source>
</evidence>
<dbReference type="PANTHER" id="PTHR28538">
    <property type="entry name" value="INTEGRAL INNER NUCLEAR MEMBRANE PROTEIN IMA1"/>
    <property type="match status" value="1"/>
</dbReference>
<gene>
    <name evidence="9" type="ORF">SCLTRI_LOCUS9375</name>
</gene>
<dbReference type="GO" id="GO:0005637">
    <property type="term" value="C:nuclear inner membrane"/>
    <property type="evidence" value="ECO:0007669"/>
    <property type="project" value="UniProtKB-SubCell"/>
</dbReference>
<evidence type="ECO:0000256" key="6">
    <source>
        <dbReference type="SAM" id="MobiDB-lite"/>
    </source>
</evidence>
<name>A0A8H2ZXC7_9HELO</name>
<dbReference type="OrthoDB" id="5966927at2759"/>
<evidence type="ECO:0000256" key="3">
    <source>
        <dbReference type="ARBA" id="ARBA00022989"/>
    </source>
</evidence>
<evidence type="ECO:0000256" key="1">
    <source>
        <dbReference type="ARBA" id="ARBA00004473"/>
    </source>
</evidence>
<feature type="transmembrane region" description="Helical" evidence="7">
    <location>
        <begin position="235"/>
        <end position="253"/>
    </location>
</feature>
<dbReference type="PANTHER" id="PTHR28538:SF1">
    <property type="entry name" value="INTEGRAL INNER NUCLEAR MEMBRANE PROTEIN IMA1"/>
    <property type="match status" value="1"/>
</dbReference>
<evidence type="ECO:0000256" key="4">
    <source>
        <dbReference type="ARBA" id="ARBA00023136"/>
    </source>
</evidence>
<feature type="compositionally biased region" description="Polar residues" evidence="6">
    <location>
        <begin position="381"/>
        <end position="403"/>
    </location>
</feature>
<evidence type="ECO:0000313" key="9">
    <source>
        <dbReference type="EMBL" id="CAD6450457.1"/>
    </source>
</evidence>
<feature type="compositionally biased region" description="Polar residues" evidence="6">
    <location>
        <begin position="49"/>
        <end position="62"/>
    </location>
</feature>
<keyword evidence="3 7" id="KW-1133">Transmembrane helix</keyword>
<evidence type="ECO:0000313" key="10">
    <source>
        <dbReference type="Proteomes" id="UP000624404"/>
    </source>
</evidence>
<keyword evidence="10" id="KW-1185">Reference proteome</keyword>
<dbReference type="InterPro" id="IPR018617">
    <property type="entry name" value="Ima1_N"/>
</dbReference>
<comment type="caution">
    <text evidence="9">The sequence shown here is derived from an EMBL/GenBank/DDBJ whole genome shotgun (WGS) entry which is preliminary data.</text>
</comment>